<gene>
    <name evidence="1" type="ORF">NEZAVI_LOCUS4722</name>
</gene>
<keyword evidence="2" id="KW-1185">Reference proteome</keyword>
<evidence type="ECO:0000313" key="2">
    <source>
        <dbReference type="Proteomes" id="UP001152798"/>
    </source>
</evidence>
<dbReference type="Proteomes" id="UP001152798">
    <property type="component" value="Chromosome 2"/>
</dbReference>
<reference evidence="1" key="1">
    <citation type="submission" date="2022-01" db="EMBL/GenBank/DDBJ databases">
        <authorList>
            <person name="King R."/>
        </authorList>
    </citation>
    <scope>NUCLEOTIDE SEQUENCE</scope>
</reference>
<accession>A0A9P0H4A8</accession>
<name>A0A9P0H4A8_NEZVI</name>
<evidence type="ECO:0000313" key="1">
    <source>
        <dbReference type="EMBL" id="CAH1394185.1"/>
    </source>
</evidence>
<proteinExistence type="predicted"/>
<dbReference type="EMBL" id="OV725078">
    <property type="protein sequence ID" value="CAH1394185.1"/>
    <property type="molecule type" value="Genomic_DNA"/>
</dbReference>
<dbReference type="AlphaFoldDB" id="A0A9P0H4A8"/>
<sequence length="75" mass="8686">MPIQTNILKVAARKKNSQLLNLAMAAILWEEGNLYGLSENEEEPLKRTRREKMSYLEVAGSDTEEEDIARRRKHT</sequence>
<protein>
    <submittedName>
        <fullName evidence="1">Uncharacterized protein</fullName>
    </submittedName>
</protein>
<organism evidence="1 2">
    <name type="scientific">Nezara viridula</name>
    <name type="common">Southern green stink bug</name>
    <name type="synonym">Cimex viridulus</name>
    <dbReference type="NCBI Taxonomy" id="85310"/>
    <lineage>
        <taxon>Eukaryota</taxon>
        <taxon>Metazoa</taxon>
        <taxon>Ecdysozoa</taxon>
        <taxon>Arthropoda</taxon>
        <taxon>Hexapoda</taxon>
        <taxon>Insecta</taxon>
        <taxon>Pterygota</taxon>
        <taxon>Neoptera</taxon>
        <taxon>Paraneoptera</taxon>
        <taxon>Hemiptera</taxon>
        <taxon>Heteroptera</taxon>
        <taxon>Panheteroptera</taxon>
        <taxon>Pentatomomorpha</taxon>
        <taxon>Pentatomoidea</taxon>
        <taxon>Pentatomidae</taxon>
        <taxon>Pentatominae</taxon>
        <taxon>Nezara</taxon>
    </lineage>
</organism>